<sequence length="572" mass="62139">MNLLNKLLVTLTCVTMAGCSGHNTDSGDAAIVTRLQQRLPPLMQKAEIPGLQVALIDNGELSWSASFGVADNQFNAPVTEQTLFEAASLSKPVFAYLVMKLVDAGRLDLDRPLYTLLENKRLTHDKRHRLITPRLVLTHTSGLPNWGGTPLAFRFDPGSTFGYSGEGYLYLQQAVETLTGQSLQTLARELVFEPLGMDSSYYLLTDDKAPRAHGHDRVGAVGRKAGATAENAAASLVTTASDYARFIAALMQKKGLADKLATLMIQPAVKAGDPFNPGTPGQAPMSWALGLAADETDDKILLWHWGDNGVFRAYMAFSPRLQRGVVYLANSQNGLTLVDEINAMVFGSGGNIAKWLNTEQWNNPARLQRQELLTIFRDQGEAPMLEKLAALASPAPEDRNEAVLLPLAGLLQQIGANSSAVKVLHVAQQSAPDDPALKQALAEALLATKDYRGAANVLQEALIIADDKAKESIHQRLEWIRVFLEARPPAQIDPAALVGSFGARKVWAQGDDLLYQRGEGAIHKLHPLTPTLFAVGDLTSFRLQFTIGEDGIAESVTGLYMDGNRDESLRDR</sequence>
<dbReference type="SUPFAM" id="SSF48452">
    <property type="entry name" value="TPR-like"/>
    <property type="match status" value="1"/>
</dbReference>
<dbReference type="InterPro" id="IPR050491">
    <property type="entry name" value="AmpC-like"/>
</dbReference>
<comment type="caution">
    <text evidence="2">The sequence shown here is derived from an EMBL/GenBank/DDBJ whole genome shotgun (WGS) entry which is preliminary data.</text>
</comment>
<dbReference type="InterPro" id="IPR001466">
    <property type="entry name" value="Beta-lactam-related"/>
</dbReference>
<proteinExistence type="predicted"/>
<dbReference type="PANTHER" id="PTHR46825:SF9">
    <property type="entry name" value="BETA-LACTAMASE-RELATED DOMAIN-CONTAINING PROTEIN"/>
    <property type="match status" value="1"/>
</dbReference>
<dbReference type="Gene3D" id="1.25.40.10">
    <property type="entry name" value="Tetratricopeptide repeat domain"/>
    <property type="match status" value="1"/>
</dbReference>
<dbReference type="Pfam" id="PF00144">
    <property type="entry name" value="Beta-lactamase"/>
    <property type="match status" value="1"/>
</dbReference>
<name>A0A939INB6_9ALTE</name>
<reference evidence="2" key="1">
    <citation type="submission" date="2021-03" db="EMBL/GenBank/DDBJ databases">
        <title>novel species isolated from a fishpond in China.</title>
        <authorList>
            <person name="Lu H."/>
            <person name="Cai Z."/>
        </authorList>
    </citation>
    <scope>NUCLEOTIDE SEQUENCE</scope>
    <source>
        <strain evidence="2">JCM 30855</strain>
    </source>
</reference>
<dbReference type="RefSeq" id="WP_206572751.1">
    <property type="nucleotide sequence ID" value="NZ_JAFKCV010000002.1"/>
</dbReference>
<evidence type="ECO:0000313" key="3">
    <source>
        <dbReference type="Proteomes" id="UP000664654"/>
    </source>
</evidence>
<dbReference type="SUPFAM" id="SSF56601">
    <property type="entry name" value="beta-lactamase/transpeptidase-like"/>
    <property type="match status" value="1"/>
</dbReference>
<dbReference type="EMBL" id="JAFKCV010000002">
    <property type="protein sequence ID" value="MBN7824655.1"/>
    <property type="molecule type" value="Genomic_DNA"/>
</dbReference>
<dbReference type="PANTHER" id="PTHR46825">
    <property type="entry name" value="D-ALANYL-D-ALANINE-CARBOXYPEPTIDASE/ENDOPEPTIDASE AMPH"/>
    <property type="match status" value="1"/>
</dbReference>
<dbReference type="AlphaFoldDB" id="A0A939INB6"/>
<keyword evidence="3" id="KW-1185">Reference proteome</keyword>
<organism evidence="2 3">
    <name type="scientific">Bowmanella dokdonensis</name>
    <dbReference type="NCBI Taxonomy" id="751969"/>
    <lineage>
        <taxon>Bacteria</taxon>
        <taxon>Pseudomonadati</taxon>
        <taxon>Pseudomonadota</taxon>
        <taxon>Gammaproteobacteria</taxon>
        <taxon>Alteromonadales</taxon>
        <taxon>Alteromonadaceae</taxon>
        <taxon>Bowmanella</taxon>
    </lineage>
</organism>
<accession>A0A939INB6</accession>
<dbReference type="InterPro" id="IPR011990">
    <property type="entry name" value="TPR-like_helical_dom_sf"/>
</dbReference>
<dbReference type="PROSITE" id="PS51257">
    <property type="entry name" value="PROKAR_LIPOPROTEIN"/>
    <property type="match status" value="1"/>
</dbReference>
<evidence type="ECO:0000313" key="2">
    <source>
        <dbReference type="EMBL" id="MBN7824655.1"/>
    </source>
</evidence>
<dbReference type="Proteomes" id="UP000664654">
    <property type="component" value="Unassembled WGS sequence"/>
</dbReference>
<keyword evidence="2" id="KW-0378">Hydrolase</keyword>
<evidence type="ECO:0000259" key="1">
    <source>
        <dbReference type="Pfam" id="PF00144"/>
    </source>
</evidence>
<gene>
    <name evidence="2" type="ORF">J0A66_05380</name>
</gene>
<dbReference type="GO" id="GO:0016787">
    <property type="term" value="F:hydrolase activity"/>
    <property type="evidence" value="ECO:0007669"/>
    <property type="project" value="UniProtKB-KW"/>
</dbReference>
<dbReference type="InterPro" id="IPR012338">
    <property type="entry name" value="Beta-lactam/transpept-like"/>
</dbReference>
<protein>
    <submittedName>
        <fullName evidence="2">Serine hydrolase</fullName>
    </submittedName>
</protein>
<dbReference type="Gene3D" id="3.40.710.10">
    <property type="entry name" value="DD-peptidase/beta-lactamase superfamily"/>
    <property type="match status" value="1"/>
</dbReference>
<feature type="domain" description="Beta-lactamase-related" evidence="1">
    <location>
        <begin position="36"/>
        <end position="335"/>
    </location>
</feature>